<keyword evidence="4" id="KW-1185">Reference proteome</keyword>
<dbReference type="Proteomes" id="UP000266841">
    <property type="component" value="Unassembled WGS sequence"/>
</dbReference>
<keyword evidence="2" id="KW-0732">Signal</keyword>
<evidence type="ECO:0000313" key="3">
    <source>
        <dbReference type="EMBL" id="EJK74656.1"/>
    </source>
</evidence>
<feature type="region of interest" description="Disordered" evidence="1">
    <location>
        <begin position="96"/>
        <end position="130"/>
    </location>
</feature>
<proteinExistence type="predicted"/>
<organism evidence="3 4">
    <name type="scientific">Thalassiosira oceanica</name>
    <name type="common">Marine diatom</name>
    <dbReference type="NCBI Taxonomy" id="159749"/>
    <lineage>
        <taxon>Eukaryota</taxon>
        <taxon>Sar</taxon>
        <taxon>Stramenopiles</taxon>
        <taxon>Ochrophyta</taxon>
        <taxon>Bacillariophyta</taxon>
        <taxon>Coscinodiscophyceae</taxon>
        <taxon>Thalassiosirophycidae</taxon>
        <taxon>Thalassiosirales</taxon>
        <taxon>Thalassiosiraceae</taxon>
        <taxon>Thalassiosira</taxon>
    </lineage>
</organism>
<feature type="signal peptide" evidence="2">
    <location>
        <begin position="1"/>
        <end position="16"/>
    </location>
</feature>
<feature type="compositionally biased region" description="Basic and acidic residues" evidence="1">
    <location>
        <begin position="96"/>
        <end position="116"/>
    </location>
</feature>
<dbReference type="EMBL" id="AGNL01003460">
    <property type="protein sequence ID" value="EJK74656.1"/>
    <property type="molecule type" value="Genomic_DNA"/>
</dbReference>
<gene>
    <name evidence="3" type="ORF">THAOC_03656</name>
</gene>
<sequence length="130" mass="14348">MRSAIIAASLIAGASAFGVPPTVTSSRRSTALNEFLSPEERADKIERWGEIRAMTKEEAAANLSGEELETYNNYYTEVREGVLKMQELAKIMMKDVDKAQGKEPKTKGQRKRDAWARKQNRAAANAAAAM</sequence>
<name>K0TKL9_THAOC</name>
<dbReference type="eggNOG" id="ENOG502R3AD">
    <property type="taxonomic scope" value="Eukaryota"/>
</dbReference>
<reference evidence="3 4" key="1">
    <citation type="journal article" date="2012" name="Genome Biol.">
        <title>Genome and low-iron response of an oceanic diatom adapted to chronic iron limitation.</title>
        <authorList>
            <person name="Lommer M."/>
            <person name="Specht M."/>
            <person name="Roy A.S."/>
            <person name="Kraemer L."/>
            <person name="Andreson R."/>
            <person name="Gutowska M.A."/>
            <person name="Wolf J."/>
            <person name="Bergner S.V."/>
            <person name="Schilhabel M.B."/>
            <person name="Klostermeier U.C."/>
            <person name="Beiko R.G."/>
            <person name="Rosenstiel P."/>
            <person name="Hippler M."/>
            <person name="Laroche J."/>
        </authorList>
    </citation>
    <scope>NUCLEOTIDE SEQUENCE [LARGE SCALE GENOMIC DNA]</scope>
    <source>
        <strain evidence="3 4">CCMP1005</strain>
    </source>
</reference>
<feature type="chain" id="PRO_5030173184" description="RxLR effector protein" evidence="2">
    <location>
        <begin position="17"/>
        <end position="130"/>
    </location>
</feature>
<dbReference type="OrthoDB" id="44478at2759"/>
<evidence type="ECO:0000256" key="2">
    <source>
        <dbReference type="SAM" id="SignalP"/>
    </source>
</evidence>
<comment type="caution">
    <text evidence="3">The sequence shown here is derived from an EMBL/GenBank/DDBJ whole genome shotgun (WGS) entry which is preliminary data.</text>
</comment>
<dbReference type="OMA" id="ELATIMM"/>
<feature type="compositionally biased region" description="Low complexity" evidence="1">
    <location>
        <begin position="121"/>
        <end position="130"/>
    </location>
</feature>
<accession>K0TKL9</accession>
<dbReference type="AlphaFoldDB" id="K0TKL9"/>
<evidence type="ECO:0000313" key="4">
    <source>
        <dbReference type="Proteomes" id="UP000266841"/>
    </source>
</evidence>
<evidence type="ECO:0000256" key="1">
    <source>
        <dbReference type="SAM" id="MobiDB-lite"/>
    </source>
</evidence>
<evidence type="ECO:0008006" key="5">
    <source>
        <dbReference type="Google" id="ProtNLM"/>
    </source>
</evidence>
<protein>
    <recommendedName>
        <fullName evidence="5">RxLR effector protein</fullName>
    </recommendedName>
</protein>